<keyword evidence="5 11" id="KW-0862">Zinc</keyword>
<dbReference type="Proteomes" id="UP001634394">
    <property type="component" value="Unassembled WGS sequence"/>
</dbReference>
<feature type="domain" description="Nuclear receptor" evidence="13">
    <location>
        <begin position="145"/>
        <end position="220"/>
    </location>
</feature>
<dbReference type="CDD" id="cd06952">
    <property type="entry name" value="NR_LBD_TR2_like"/>
    <property type="match status" value="1"/>
</dbReference>
<evidence type="ECO:0008006" key="17">
    <source>
        <dbReference type="Google" id="ProtNLM"/>
    </source>
</evidence>
<dbReference type="SUPFAM" id="SSF48508">
    <property type="entry name" value="Nuclear receptor ligand-binding domain"/>
    <property type="match status" value="1"/>
</dbReference>
<dbReference type="InterPro" id="IPR001628">
    <property type="entry name" value="Znf_hrmn_rcpt"/>
</dbReference>
<dbReference type="GO" id="GO:0008270">
    <property type="term" value="F:zinc ion binding"/>
    <property type="evidence" value="ECO:0007669"/>
    <property type="project" value="UniProtKB-KW"/>
</dbReference>
<proteinExistence type="inferred from homology"/>
<keyword evidence="4 11" id="KW-0863">Zinc-finger</keyword>
<comment type="subcellular location">
    <subcellularLocation>
        <location evidence="1 11">Nucleus</location>
    </subcellularLocation>
</comment>
<evidence type="ECO:0000256" key="12">
    <source>
        <dbReference type="SAM" id="MobiDB-lite"/>
    </source>
</evidence>
<dbReference type="InterPro" id="IPR050274">
    <property type="entry name" value="Nuclear_hormone_rcpt_NR2"/>
</dbReference>
<evidence type="ECO:0000313" key="15">
    <source>
        <dbReference type="EMBL" id="KAL3852258.1"/>
    </source>
</evidence>
<gene>
    <name evidence="15" type="ORF">ACJMK2_015924</name>
</gene>
<evidence type="ECO:0000256" key="6">
    <source>
        <dbReference type="ARBA" id="ARBA00023015"/>
    </source>
</evidence>
<dbReference type="PROSITE" id="PS51843">
    <property type="entry name" value="NR_LBD"/>
    <property type="match status" value="1"/>
</dbReference>
<keyword evidence="16" id="KW-1185">Reference proteome</keyword>
<evidence type="ECO:0000259" key="14">
    <source>
        <dbReference type="PROSITE" id="PS51843"/>
    </source>
</evidence>
<comment type="caution">
    <text evidence="15">The sequence shown here is derived from an EMBL/GenBank/DDBJ whole genome shotgun (WGS) entry which is preliminary data.</text>
</comment>
<evidence type="ECO:0000256" key="11">
    <source>
        <dbReference type="RuleBase" id="RU004334"/>
    </source>
</evidence>
<keyword evidence="10 11" id="KW-0539">Nucleus</keyword>
<dbReference type="FunFam" id="1.10.565.10:FF:000012">
    <property type="entry name" value="Nuclear receptor subfamily 2 group C member 1"/>
    <property type="match status" value="1"/>
</dbReference>
<keyword evidence="7 11" id="KW-0238">DNA-binding</keyword>
<protein>
    <recommendedName>
        <fullName evidence="17">Nuclear receptor subfamily 2 group C member 2</fullName>
    </recommendedName>
</protein>
<evidence type="ECO:0000256" key="2">
    <source>
        <dbReference type="ARBA" id="ARBA00006421"/>
    </source>
</evidence>
<dbReference type="PROSITE" id="PS51030">
    <property type="entry name" value="NUCLEAR_REC_DBD_2"/>
    <property type="match status" value="1"/>
</dbReference>
<evidence type="ECO:0000256" key="4">
    <source>
        <dbReference type="ARBA" id="ARBA00022771"/>
    </source>
</evidence>
<dbReference type="InterPro" id="IPR048246">
    <property type="entry name" value="NR2C1/2-like_LBD"/>
</dbReference>
<accession>A0ABD3UVQ1</accession>
<dbReference type="PRINTS" id="PR00047">
    <property type="entry name" value="STROIDFINGER"/>
</dbReference>
<evidence type="ECO:0000256" key="1">
    <source>
        <dbReference type="ARBA" id="ARBA00004123"/>
    </source>
</evidence>
<keyword evidence="9 11" id="KW-0675">Receptor</keyword>
<keyword evidence="3 11" id="KW-0479">Metal-binding</keyword>
<dbReference type="GO" id="GO:0003677">
    <property type="term" value="F:DNA binding"/>
    <property type="evidence" value="ECO:0007669"/>
    <property type="project" value="UniProtKB-KW"/>
</dbReference>
<comment type="similarity">
    <text evidence="2">Belongs to the nuclear hormone receptor family. NR2 subfamily.</text>
</comment>
<feature type="region of interest" description="Disordered" evidence="12">
    <location>
        <begin position="315"/>
        <end position="335"/>
    </location>
</feature>
<feature type="region of interest" description="Disordered" evidence="12">
    <location>
        <begin position="356"/>
        <end position="376"/>
    </location>
</feature>
<dbReference type="PANTHER" id="PTHR24083">
    <property type="entry name" value="NUCLEAR HORMONE RECEPTOR"/>
    <property type="match status" value="1"/>
</dbReference>
<dbReference type="AlphaFoldDB" id="A0ABD3UVQ1"/>
<dbReference type="Gene3D" id="3.30.50.10">
    <property type="entry name" value="Erythroid Transcription Factor GATA-1, subunit A"/>
    <property type="match status" value="1"/>
</dbReference>
<dbReference type="InterPro" id="IPR000536">
    <property type="entry name" value="Nucl_hrmn_rcpt_lig-bd"/>
</dbReference>
<dbReference type="InterPro" id="IPR035500">
    <property type="entry name" value="NHR-like_dom_sf"/>
</dbReference>
<evidence type="ECO:0000256" key="10">
    <source>
        <dbReference type="ARBA" id="ARBA00023242"/>
    </source>
</evidence>
<feature type="domain" description="NR LBD" evidence="14">
    <location>
        <begin position="370"/>
        <end position="613"/>
    </location>
</feature>
<evidence type="ECO:0000256" key="8">
    <source>
        <dbReference type="ARBA" id="ARBA00023163"/>
    </source>
</evidence>
<dbReference type="Gene3D" id="1.10.565.10">
    <property type="entry name" value="Retinoid X Receptor"/>
    <property type="match status" value="1"/>
</dbReference>
<dbReference type="Pfam" id="PF00104">
    <property type="entry name" value="Hormone_recep"/>
    <property type="match status" value="1"/>
</dbReference>
<dbReference type="EMBL" id="JBJQND010000015">
    <property type="protein sequence ID" value="KAL3852258.1"/>
    <property type="molecule type" value="Genomic_DNA"/>
</dbReference>
<dbReference type="SMART" id="SM00399">
    <property type="entry name" value="ZnF_C4"/>
    <property type="match status" value="1"/>
</dbReference>
<sequence>MDTSTAGQEQQQSIIHVIAPSGLPTTATTGNMSNIQTITIAPGAFTLPMALGTQLVNTSTSNVGTNGATPVMMSSLTNAELANKLSKDNPVPPQIIHVPAGTLSTVDWAAKLKELQHAQRLERLREEQQIQRDKSTQKQQFEQKFEPCLVCGDKASGRHYGAISCEGCKGFFKRSIRKQLGYACRGNKDCPVSKPHRNRCQYCRLQKCLGIGMRSESVQQERKPTEKDKLSPTVATSTQKIYIRKDLNSPSTAIPTFSAKLSDDDSKLAVNLLANLQERMVPNEQSTMMMSGTTANTDLSTLASVVTTLALMSKNDQEESEQHQQQSVIGNGGGGDVNDSVAKAFDTLAKAIQPQSGINQNNSTLDQSGYSENSMDQSEDSSMIVDIDGPILSRQNFAFNLTTPSPMPAFLNVHYICESASRLLFLSMHWTRSIPAFQILSQDVQTTLVRSCWNQLFILGLAQCANTMSLPSMLMAVLNHLQSFLEQDKNVSERVKTVIDHILKLQGYIQTMQNLQVDSQEYAYLKALLLFSPDNPTLPNGQQIEKFQERVQKEFQQYLQESHPNSPDRLVKLLLRLPPLHTLQSNVMEELFFAGLIGNVQIDSIIPYILRMETAEYNSQMASQGLVQTTSGSSASTNFSTVFDSLSGQQYLISPQMIVTQSGLSSDSSVTSSTSS</sequence>
<evidence type="ECO:0000313" key="16">
    <source>
        <dbReference type="Proteomes" id="UP001634394"/>
    </source>
</evidence>
<dbReference type="PRINTS" id="PR00398">
    <property type="entry name" value="STRDHORMONER"/>
</dbReference>
<evidence type="ECO:0000256" key="9">
    <source>
        <dbReference type="ARBA" id="ARBA00023170"/>
    </source>
</evidence>
<dbReference type="FunFam" id="3.30.50.10:FF:000015">
    <property type="entry name" value="Nuclear receptor subfamily 2, group C, member 1"/>
    <property type="match status" value="1"/>
</dbReference>
<reference evidence="15 16" key="1">
    <citation type="submission" date="2024-11" db="EMBL/GenBank/DDBJ databases">
        <title>Chromosome-level genome assembly of the freshwater bivalve Anodonta woodiana.</title>
        <authorList>
            <person name="Chen X."/>
        </authorList>
    </citation>
    <scope>NUCLEOTIDE SEQUENCE [LARGE SCALE GENOMIC DNA]</scope>
    <source>
        <strain evidence="15">MN2024</strain>
        <tissue evidence="15">Gills</tissue>
    </source>
</reference>
<dbReference type="InterPro" id="IPR001723">
    <property type="entry name" value="Nuclear_hrmn_rcpt"/>
</dbReference>
<dbReference type="InterPro" id="IPR013088">
    <property type="entry name" value="Znf_NHR/GATA"/>
</dbReference>
<keyword evidence="6 11" id="KW-0805">Transcription regulation</keyword>
<dbReference type="SUPFAM" id="SSF57716">
    <property type="entry name" value="Glucocorticoid receptor-like (DNA-binding domain)"/>
    <property type="match status" value="1"/>
</dbReference>
<evidence type="ECO:0000259" key="13">
    <source>
        <dbReference type="PROSITE" id="PS51030"/>
    </source>
</evidence>
<dbReference type="SMART" id="SM00430">
    <property type="entry name" value="HOLI"/>
    <property type="match status" value="1"/>
</dbReference>
<dbReference type="Pfam" id="PF00105">
    <property type="entry name" value="zf-C4"/>
    <property type="match status" value="1"/>
</dbReference>
<dbReference type="GO" id="GO:0005634">
    <property type="term" value="C:nucleus"/>
    <property type="evidence" value="ECO:0007669"/>
    <property type="project" value="UniProtKB-SubCell"/>
</dbReference>
<keyword evidence="8 11" id="KW-0804">Transcription</keyword>
<organism evidence="15 16">
    <name type="scientific">Sinanodonta woodiana</name>
    <name type="common">Chinese pond mussel</name>
    <name type="synonym">Anodonta woodiana</name>
    <dbReference type="NCBI Taxonomy" id="1069815"/>
    <lineage>
        <taxon>Eukaryota</taxon>
        <taxon>Metazoa</taxon>
        <taxon>Spiralia</taxon>
        <taxon>Lophotrochozoa</taxon>
        <taxon>Mollusca</taxon>
        <taxon>Bivalvia</taxon>
        <taxon>Autobranchia</taxon>
        <taxon>Heteroconchia</taxon>
        <taxon>Palaeoheterodonta</taxon>
        <taxon>Unionida</taxon>
        <taxon>Unionoidea</taxon>
        <taxon>Unionidae</taxon>
        <taxon>Unioninae</taxon>
        <taxon>Sinanodonta</taxon>
    </lineage>
</organism>
<dbReference type="PROSITE" id="PS00031">
    <property type="entry name" value="NUCLEAR_REC_DBD_1"/>
    <property type="match status" value="1"/>
</dbReference>
<evidence type="ECO:0000256" key="7">
    <source>
        <dbReference type="ARBA" id="ARBA00023125"/>
    </source>
</evidence>
<evidence type="ECO:0000256" key="5">
    <source>
        <dbReference type="ARBA" id="ARBA00022833"/>
    </source>
</evidence>
<evidence type="ECO:0000256" key="3">
    <source>
        <dbReference type="ARBA" id="ARBA00022723"/>
    </source>
</evidence>
<name>A0ABD3UVQ1_SINWO</name>